<accession>A0A5C6S6S7</accession>
<dbReference type="InterPro" id="IPR004033">
    <property type="entry name" value="UbiE/COQ5_MeTrFase"/>
</dbReference>
<keyword evidence="7" id="KW-1185">Reference proteome</keyword>
<dbReference type="RefSeq" id="WP_147165664.1">
    <property type="nucleotide sequence ID" value="NZ_VOOR01000002.1"/>
</dbReference>
<dbReference type="Proteomes" id="UP000321580">
    <property type="component" value="Unassembled WGS sequence"/>
</dbReference>
<dbReference type="OrthoDB" id="9808140at2"/>
<dbReference type="NCBIfam" id="NF001244">
    <property type="entry name" value="PRK00216.1-5"/>
    <property type="match status" value="1"/>
</dbReference>
<feature type="binding site" evidence="5">
    <location>
        <position position="87"/>
    </location>
    <ligand>
        <name>S-adenosyl-L-methionine</name>
        <dbReference type="ChEBI" id="CHEBI:59789"/>
    </ligand>
</feature>
<reference evidence="6 7" key="1">
    <citation type="submission" date="2019-08" db="EMBL/GenBank/DDBJ databases">
        <title>Genome of Phaeodactylibacter luteus.</title>
        <authorList>
            <person name="Bowman J.P."/>
        </authorList>
    </citation>
    <scope>NUCLEOTIDE SEQUENCE [LARGE SCALE GENOMIC DNA]</scope>
    <source>
        <strain evidence="6 7">KCTC 42180</strain>
    </source>
</reference>
<keyword evidence="3 5" id="KW-0808">Transferase</keyword>
<keyword evidence="4 5" id="KW-0949">S-adenosyl-L-methionine</keyword>
<evidence type="ECO:0000256" key="3">
    <source>
        <dbReference type="ARBA" id="ARBA00022679"/>
    </source>
</evidence>
<dbReference type="Pfam" id="PF01209">
    <property type="entry name" value="Ubie_methyltran"/>
    <property type="match status" value="1"/>
</dbReference>
<evidence type="ECO:0000256" key="4">
    <source>
        <dbReference type="ARBA" id="ARBA00022691"/>
    </source>
</evidence>
<dbReference type="CDD" id="cd02440">
    <property type="entry name" value="AdoMet_MTases"/>
    <property type="match status" value="1"/>
</dbReference>
<evidence type="ECO:0000256" key="5">
    <source>
        <dbReference type="HAMAP-Rule" id="MF_01813"/>
    </source>
</evidence>
<dbReference type="PROSITE" id="PS01183">
    <property type="entry name" value="UBIE_1"/>
    <property type="match status" value="1"/>
</dbReference>
<dbReference type="EC" id="2.1.1.163" evidence="5"/>
<name>A0A5C6S6S7_9BACT</name>
<dbReference type="HAMAP" id="MF_01813">
    <property type="entry name" value="MenG_UbiE_methyltr"/>
    <property type="match status" value="1"/>
</dbReference>
<dbReference type="InterPro" id="IPR023576">
    <property type="entry name" value="UbiE/COQ5_MeTrFase_CS"/>
</dbReference>
<dbReference type="PANTHER" id="PTHR43591">
    <property type="entry name" value="METHYLTRANSFERASE"/>
    <property type="match status" value="1"/>
</dbReference>
<dbReference type="GO" id="GO:0043770">
    <property type="term" value="F:demethylmenaquinone methyltransferase activity"/>
    <property type="evidence" value="ECO:0007669"/>
    <property type="project" value="UniProtKB-UniRule"/>
</dbReference>
<dbReference type="PANTHER" id="PTHR43591:SF24">
    <property type="entry name" value="2-METHOXY-6-POLYPRENYL-1,4-BENZOQUINOL METHYLASE, MITOCHONDRIAL"/>
    <property type="match status" value="1"/>
</dbReference>
<dbReference type="GO" id="GO:0009234">
    <property type="term" value="P:menaquinone biosynthetic process"/>
    <property type="evidence" value="ECO:0007669"/>
    <property type="project" value="UniProtKB-UniRule"/>
</dbReference>
<comment type="caution">
    <text evidence="6">The sequence shown here is derived from an EMBL/GenBank/DDBJ whole genome shotgun (WGS) entry which is preliminary data.</text>
</comment>
<comment type="pathway">
    <text evidence="5">Quinol/quinone metabolism; menaquinone biosynthesis; menaquinol from 1,4-dihydroxy-2-naphthoate: step 2/2.</text>
</comment>
<dbReference type="UniPathway" id="UPA00079">
    <property type="reaction ID" value="UER00169"/>
</dbReference>
<keyword evidence="1 5" id="KW-0474">Menaquinone biosynthesis</keyword>
<keyword evidence="2 5" id="KW-0489">Methyltransferase</keyword>
<gene>
    <name evidence="6" type="primary">ubiE</name>
    <name evidence="5" type="synonym">menG</name>
    <name evidence="6" type="ORF">FRY97_01600</name>
</gene>
<dbReference type="AlphaFoldDB" id="A0A5C6S6S7"/>
<feature type="binding site" evidence="5">
    <location>
        <begin position="115"/>
        <end position="116"/>
    </location>
    <ligand>
        <name>S-adenosyl-L-methionine</name>
        <dbReference type="ChEBI" id="CHEBI:59789"/>
    </ligand>
</feature>
<evidence type="ECO:0000313" key="7">
    <source>
        <dbReference type="Proteomes" id="UP000321580"/>
    </source>
</evidence>
<evidence type="ECO:0000313" key="6">
    <source>
        <dbReference type="EMBL" id="TXB69532.1"/>
    </source>
</evidence>
<dbReference type="SUPFAM" id="SSF53335">
    <property type="entry name" value="S-adenosyl-L-methionine-dependent methyltransferases"/>
    <property type="match status" value="1"/>
</dbReference>
<dbReference type="NCBIfam" id="TIGR01934">
    <property type="entry name" value="MenG_MenH_UbiE"/>
    <property type="match status" value="1"/>
</dbReference>
<sequence>MAEEVKPYEEKGSKKEQVSQMFNGIARYYDFLNRLLSAGIDRVWRRKAIAELKSAQPKLILDVATGTADVALETAKQLSPDQIIGIDISTKMLDIGRAKISKRGLDTLIELKEGDSENLPFADNTFDAITVAFGVRNFENLEQGLQEMYRVLKPEGKLVVLEFSKPQIFPFKQLYNFYFRNILPAIGKITSRDPKAYRYLYESVQAFPDGGKFTGILGKVGYKSNQCKPLTLGICSIYTGIK</sequence>
<evidence type="ECO:0000256" key="1">
    <source>
        <dbReference type="ARBA" id="ARBA00022428"/>
    </source>
</evidence>
<protein>
    <recommendedName>
        <fullName evidence="5">Demethylmenaquinone methyltransferase</fullName>
        <ecNumber evidence="5">2.1.1.163</ecNumber>
    </recommendedName>
</protein>
<dbReference type="PROSITE" id="PS51608">
    <property type="entry name" value="SAM_MT_UBIE"/>
    <property type="match status" value="1"/>
</dbReference>
<comment type="similarity">
    <text evidence="5">Belongs to the class I-like SAM-binding methyltransferase superfamily. MenG/UbiE family.</text>
</comment>
<dbReference type="EMBL" id="VOOR01000002">
    <property type="protein sequence ID" value="TXB69532.1"/>
    <property type="molecule type" value="Genomic_DNA"/>
</dbReference>
<feature type="binding site" evidence="5">
    <location>
        <position position="67"/>
    </location>
    <ligand>
        <name>S-adenosyl-L-methionine</name>
        <dbReference type="ChEBI" id="CHEBI:59789"/>
    </ligand>
</feature>
<proteinExistence type="inferred from homology"/>
<comment type="function">
    <text evidence="5">Methyltransferase required for the conversion of demethylmenaquinol (DMKH2) to menaquinol (MKH2).</text>
</comment>
<comment type="catalytic activity">
    <reaction evidence="5">
        <text>a 2-demethylmenaquinol + S-adenosyl-L-methionine = a menaquinol + S-adenosyl-L-homocysteine + H(+)</text>
        <dbReference type="Rhea" id="RHEA:42640"/>
        <dbReference type="Rhea" id="RHEA-COMP:9539"/>
        <dbReference type="Rhea" id="RHEA-COMP:9563"/>
        <dbReference type="ChEBI" id="CHEBI:15378"/>
        <dbReference type="ChEBI" id="CHEBI:18151"/>
        <dbReference type="ChEBI" id="CHEBI:55437"/>
        <dbReference type="ChEBI" id="CHEBI:57856"/>
        <dbReference type="ChEBI" id="CHEBI:59789"/>
        <dbReference type="EC" id="2.1.1.163"/>
    </reaction>
</comment>
<evidence type="ECO:0000256" key="2">
    <source>
        <dbReference type="ARBA" id="ARBA00022603"/>
    </source>
</evidence>
<dbReference type="GO" id="GO:0032259">
    <property type="term" value="P:methylation"/>
    <property type="evidence" value="ECO:0007669"/>
    <property type="project" value="UniProtKB-KW"/>
</dbReference>
<organism evidence="6 7">
    <name type="scientific">Phaeodactylibacter luteus</name>
    <dbReference type="NCBI Taxonomy" id="1564516"/>
    <lineage>
        <taxon>Bacteria</taxon>
        <taxon>Pseudomonadati</taxon>
        <taxon>Bacteroidota</taxon>
        <taxon>Saprospiria</taxon>
        <taxon>Saprospirales</taxon>
        <taxon>Haliscomenobacteraceae</taxon>
        <taxon>Phaeodactylibacter</taxon>
    </lineage>
</organism>
<comment type="caution">
    <text evidence="5">Lacks conserved residue(s) required for the propagation of feature annotation.</text>
</comment>
<dbReference type="Gene3D" id="3.40.50.150">
    <property type="entry name" value="Vaccinia Virus protein VP39"/>
    <property type="match status" value="1"/>
</dbReference>
<dbReference type="InterPro" id="IPR029063">
    <property type="entry name" value="SAM-dependent_MTases_sf"/>
</dbReference>